<dbReference type="AlphaFoldDB" id="A0A848ICX3"/>
<dbReference type="Proteomes" id="UP000544134">
    <property type="component" value="Unassembled WGS sequence"/>
</dbReference>
<dbReference type="RefSeq" id="WP_169484490.1">
    <property type="nucleotide sequence ID" value="NZ_JABBGJ010000005.1"/>
</dbReference>
<accession>A0A848ICX3</accession>
<organism evidence="1 2">
    <name type="scientific">Paraburkholderia polaris</name>
    <dbReference type="NCBI Taxonomy" id="2728848"/>
    <lineage>
        <taxon>Bacteria</taxon>
        <taxon>Pseudomonadati</taxon>
        <taxon>Pseudomonadota</taxon>
        <taxon>Betaproteobacteria</taxon>
        <taxon>Burkholderiales</taxon>
        <taxon>Burkholderiaceae</taxon>
        <taxon>Paraburkholderia</taxon>
    </lineage>
</organism>
<reference evidence="1 2" key="1">
    <citation type="submission" date="2020-04" db="EMBL/GenBank/DDBJ databases">
        <title>Paraburkholderia sp. RP-4-7 isolated from soil.</title>
        <authorList>
            <person name="Dahal R.H."/>
        </authorList>
    </citation>
    <scope>NUCLEOTIDE SEQUENCE [LARGE SCALE GENOMIC DNA]</scope>
    <source>
        <strain evidence="1 2">RP-4-7</strain>
    </source>
</reference>
<comment type="caution">
    <text evidence="1">The sequence shown here is derived from an EMBL/GenBank/DDBJ whole genome shotgun (WGS) entry which is preliminary data.</text>
</comment>
<keyword evidence="2" id="KW-1185">Reference proteome</keyword>
<sequence length="47" mass="4987">MAGFVVPTSVAQAVSVAVAVAQDHVTSIAMLQSGEFSSFYFSRIIYC</sequence>
<protein>
    <submittedName>
        <fullName evidence="1">Uncharacterized protein</fullName>
    </submittedName>
</protein>
<evidence type="ECO:0000313" key="1">
    <source>
        <dbReference type="EMBL" id="NML97396.1"/>
    </source>
</evidence>
<dbReference type="EMBL" id="JABBGJ010000005">
    <property type="protein sequence ID" value="NML97396.1"/>
    <property type="molecule type" value="Genomic_DNA"/>
</dbReference>
<name>A0A848ICX3_9BURK</name>
<proteinExistence type="predicted"/>
<evidence type="ECO:0000313" key="2">
    <source>
        <dbReference type="Proteomes" id="UP000544134"/>
    </source>
</evidence>
<gene>
    <name evidence="1" type="ORF">HHL24_05445</name>
</gene>